<reference evidence="3" key="1">
    <citation type="submission" date="2023-07" db="EMBL/GenBank/DDBJ databases">
        <title>Draft genome sequence of the endophytic actinobacterium Streptomyces justiciae WPN32, a potential antibiotic producer.</title>
        <authorList>
            <person name="Yasawong M."/>
            <person name="Pana W."/>
            <person name="Ganta P."/>
            <person name="Santapan N."/>
            <person name="Songngamsuk T."/>
            <person name="Phatcharaharikarn M."/>
            <person name="Kerdtoob S."/>
            <person name="Nantapong N."/>
        </authorList>
    </citation>
    <scope>NUCLEOTIDE SEQUENCE [LARGE SCALE GENOMIC DNA]</scope>
    <source>
        <strain evidence="3">WPN32</strain>
    </source>
</reference>
<protein>
    <submittedName>
        <fullName evidence="2">Uncharacterized protein</fullName>
    </submittedName>
</protein>
<sequence length="79" mass="8577">MASRSGGVCQRRRALAHLLFRVLALVVLAAGFLGLCSTLFPARADMPELLRDLRSGDVSVVQVISPDIGEARVYWSTGY</sequence>
<evidence type="ECO:0000313" key="2">
    <source>
        <dbReference type="EMBL" id="MDT7844587.1"/>
    </source>
</evidence>
<gene>
    <name evidence="2" type="ORF">RQC66_28110</name>
</gene>
<keyword evidence="1" id="KW-0812">Transmembrane</keyword>
<proteinExistence type="predicted"/>
<keyword evidence="3" id="KW-1185">Reference proteome</keyword>
<dbReference type="Proteomes" id="UP001257948">
    <property type="component" value="Unassembled WGS sequence"/>
</dbReference>
<keyword evidence="1" id="KW-1133">Transmembrane helix</keyword>
<evidence type="ECO:0000313" key="3">
    <source>
        <dbReference type="Proteomes" id="UP001257948"/>
    </source>
</evidence>
<dbReference type="RefSeq" id="WP_314204320.1">
    <property type="nucleotide sequence ID" value="NZ_JAVTLL010000020.1"/>
</dbReference>
<feature type="transmembrane region" description="Helical" evidence="1">
    <location>
        <begin position="18"/>
        <end position="40"/>
    </location>
</feature>
<comment type="caution">
    <text evidence="2">The sequence shown here is derived from an EMBL/GenBank/DDBJ whole genome shotgun (WGS) entry which is preliminary data.</text>
</comment>
<name>A0ABU3LZA8_9ACTN</name>
<evidence type="ECO:0000256" key="1">
    <source>
        <dbReference type="SAM" id="Phobius"/>
    </source>
</evidence>
<organism evidence="2 3">
    <name type="scientific">Streptomyces justiciae</name>
    <dbReference type="NCBI Taxonomy" id="2780140"/>
    <lineage>
        <taxon>Bacteria</taxon>
        <taxon>Bacillati</taxon>
        <taxon>Actinomycetota</taxon>
        <taxon>Actinomycetes</taxon>
        <taxon>Kitasatosporales</taxon>
        <taxon>Streptomycetaceae</taxon>
        <taxon>Streptomyces</taxon>
    </lineage>
</organism>
<keyword evidence="1" id="KW-0472">Membrane</keyword>
<accession>A0ABU3LZA8</accession>
<dbReference type="EMBL" id="JAVTLL010000020">
    <property type="protein sequence ID" value="MDT7844587.1"/>
    <property type="molecule type" value="Genomic_DNA"/>
</dbReference>